<evidence type="ECO:0000313" key="1">
    <source>
        <dbReference type="EMBL" id="CAG8535409.1"/>
    </source>
</evidence>
<dbReference type="Proteomes" id="UP000789396">
    <property type="component" value="Unassembled WGS sequence"/>
</dbReference>
<protein>
    <submittedName>
        <fullName evidence="1">16676_t:CDS:1</fullName>
    </submittedName>
</protein>
<evidence type="ECO:0000313" key="2">
    <source>
        <dbReference type="Proteomes" id="UP000789396"/>
    </source>
</evidence>
<gene>
    <name evidence="1" type="ORF">RFULGI_LOCUS3982</name>
</gene>
<keyword evidence="2" id="KW-1185">Reference proteome</keyword>
<comment type="caution">
    <text evidence="1">The sequence shown here is derived from an EMBL/GenBank/DDBJ whole genome shotgun (WGS) entry which is preliminary data.</text>
</comment>
<sequence length="52" mass="6148">MTKFTPFYLTYRYKATFPDFLLFTPIEKTMINQVDILVNNLIVNCALTKENI</sequence>
<proteinExistence type="predicted"/>
<name>A0A9N9AMB6_9GLOM</name>
<dbReference type="EMBL" id="CAJVPZ010003759">
    <property type="protein sequence ID" value="CAG8535409.1"/>
    <property type="molecule type" value="Genomic_DNA"/>
</dbReference>
<feature type="non-terminal residue" evidence="1">
    <location>
        <position position="52"/>
    </location>
</feature>
<organism evidence="1 2">
    <name type="scientific">Racocetra fulgida</name>
    <dbReference type="NCBI Taxonomy" id="60492"/>
    <lineage>
        <taxon>Eukaryota</taxon>
        <taxon>Fungi</taxon>
        <taxon>Fungi incertae sedis</taxon>
        <taxon>Mucoromycota</taxon>
        <taxon>Glomeromycotina</taxon>
        <taxon>Glomeromycetes</taxon>
        <taxon>Diversisporales</taxon>
        <taxon>Gigasporaceae</taxon>
        <taxon>Racocetra</taxon>
    </lineage>
</organism>
<accession>A0A9N9AMB6</accession>
<reference evidence="1" key="1">
    <citation type="submission" date="2021-06" db="EMBL/GenBank/DDBJ databases">
        <authorList>
            <person name="Kallberg Y."/>
            <person name="Tangrot J."/>
            <person name="Rosling A."/>
        </authorList>
    </citation>
    <scope>NUCLEOTIDE SEQUENCE</scope>
    <source>
        <strain evidence="1">IN212</strain>
    </source>
</reference>
<dbReference type="AlphaFoldDB" id="A0A9N9AMB6"/>